<dbReference type="Pfam" id="PF00271">
    <property type="entry name" value="Helicase_C"/>
    <property type="match status" value="1"/>
</dbReference>
<comment type="caution">
    <text evidence="8">The sequence shown here is derived from an EMBL/GenBank/DDBJ whole genome shotgun (WGS) entry which is preliminary data.</text>
</comment>
<gene>
    <name evidence="8" type="ORF">LPT13_08425</name>
</gene>
<dbReference type="SMART" id="SM00490">
    <property type="entry name" value="HELICc"/>
    <property type="match status" value="1"/>
</dbReference>
<evidence type="ECO:0000313" key="8">
    <source>
        <dbReference type="EMBL" id="MCI2242373.1"/>
    </source>
</evidence>
<dbReference type="CDD" id="cd17921">
    <property type="entry name" value="DEXHc_Ski2"/>
    <property type="match status" value="1"/>
</dbReference>
<dbReference type="InterPro" id="IPR001650">
    <property type="entry name" value="Helicase_C-like"/>
</dbReference>
<sequence length="880" mass="96241">MTAIAEEPAYELPEDAPAPDAGAGAHAPDDPFAPGSLGWLLPWAETGEGDVLDPSEALEVFLGWVESRGMELWPHQEDALMDLAVGDSVILGTPTGSGKSMVALGLCFMAVATGRTAYYTAPIKALVNEKFFAMVDILGRENVGMITGDTTINTDAPVICCTAEILANQALREGEASKVGCVAMDEFHFYADPDRGWAWQVPLLTLPRAQFLLMSATLGDVSSIAADLEERTGRPVDVIADAPRPVPLAYEYSLEPLEATVELALRKGEAPLYLVHFSQDAALASAQSLASYGVATREQREAVKQAMRGTRFTTAFGKILQRLLSAGVGVHHAGMLPRYRLLVEKLAQQGLLPVICGTDTLGVGINVPIHTVVLTQLTKFDGHHMRRLRAREFHQIAGRAGRSGFDTEGLVIALAPEHEIENHRAQVKAAGDPKKLRKIKKKQPPEGFVSWDEKTFTHLVEKAPEKLTPRMRITHSMVLAVVARGGDARAAVRQLIADSAQEPQEKAALAARADEIFATLIEAGVVERRAGAGPDGADEYLLTVDLPEDFTLDQPLSPFLLASLDLLDRDDPAYALDVISIVEATLENPRQVLRAQERKAKDAAMAEMKADGVEYEERLERLADVTYPRPLEDLLDHAFGLYCQAVPWARDYELEPKSVLRDMVETVSDFKTYVGRYGIAKSEGTLLRYLSDAYRVLDRTIPPAARDERLQDVVAWLGFLVRTTDSSLVDEWAAAGELPDAAPPAADGAVVSDRRGLRVLVRNALFARVRLASQGRAAELGRLDGEWGFGERRWQDALDAYFEAHESIGIDADARSAAYLEIDEAPERAEHAWRVRQVFADEAGDHDFQITATVDLDATQESGEAVFRDYRAGFIEDLLP</sequence>
<dbReference type="Pfam" id="PF12029">
    <property type="entry name" value="DUF3516"/>
    <property type="match status" value="1"/>
</dbReference>
<dbReference type="PROSITE" id="PS51192">
    <property type="entry name" value="HELICASE_ATP_BIND_1"/>
    <property type="match status" value="1"/>
</dbReference>
<dbReference type="SUPFAM" id="SSF52540">
    <property type="entry name" value="P-loop containing nucleoside triphosphate hydrolases"/>
    <property type="match status" value="1"/>
</dbReference>
<keyword evidence="2" id="KW-0378">Hydrolase</keyword>
<dbReference type="PANTHER" id="PTHR12131:SF1">
    <property type="entry name" value="ATP-DEPENDENT RNA HELICASE SUPV3L1, MITOCHONDRIAL-RELATED"/>
    <property type="match status" value="1"/>
</dbReference>
<feature type="domain" description="Helicase C-terminal" evidence="7">
    <location>
        <begin position="278"/>
        <end position="468"/>
    </location>
</feature>
<dbReference type="InterPro" id="IPR027417">
    <property type="entry name" value="P-loop_NTPase"/>
</dbReference>
<organism evidence="8 9">
    <name type="scientific">Adlercreutzia faecimuris</name>
    <dbReference type="NCBI Taxonomy" id="2897341"/>
    <lineage>
        <taxon>Bacteria</taxon>
        <taxon>Bacillati</taxon>
        <taxon>Actinomycetota</taxon>
        <taxon>Coriobacteriia</taxon>
        <taxon>Eggerthellales</taxon>
        <taxon>Eggerthellaceae</taxon>
        <taxon>Adlercreutzia</taxon>
    </lineage>
</organism>
<proteinExistence type="predicted"/>
<dbReference type="PANTHER" id="PTHR12131">
    <property type="entry name" value="ATP-DEPENDENT RNA AND DNA HELICASE"/>
    <property type="match status" value="1"/>
</dbReference>
<dbReference type="Proteomes" id="UP001430755">
    <property type="component" value="Unassembled WGS sequence"/>
</dbReference>
<feature type="compositionally biased region" description="Low complexity" evidence="5">
    <location>
        <begin position="18"/>
        <end position="28"/>
    </location>
</feature>
<evidence type="ECO:0000256" key="1">
    <source>
        <dbReference type="ARBA" id="ARBA00022741"/>
    </source>
</evidence>
<evidence type="ECO:0000313" key="9">
    <source>
        <dbReference type="Proteomes" id="UP001430755"/>
    </source>
</evidence>
<protein>
    <submittedName>
        <fullName evidence="8">DUF3516 domain-containing protein</fullName>
    </submittedName>
</protein>
<dbReference type="EMBL" id="JAJMLW010000003">
    <property type="protein sequence ID" value="MCI2242373.1"/>
    <property type="molecule type" value="Genomic_DNA"/>
</dbReference>
<dbReference type="PROSITE" id="PS51194">
    <property type="entry name" value="HELICASE_CTER"/>
    <property type="match status" value="1"/>
</dbReference>
<keyword evidence="9" id="KW-1185">Reference proteome</keyword>
<accession>A0ABS9WHM2</accession>
<dbReference type="Gene3D" id="3.40.50.300">
    <property type="entry name" value="P-loop containing nucleotide triphosphate hydrolases"/>
    <property type="match status" value="2"/>
</dbReference>
<dbReference type="InterPro" id="IPR050699">
    <property type="entry name" value="RNA-DNA_Helicase"/>
</dbReference>
<feature type="region of interest" description="Disordered" evidence="5">
    <location>
        <begin position="1"/>
        <end position="28"/>
    </location>
</feature>
<keyword evidence="1" id="KW-0547">Nucleotide-binding</keyword>
<name>A0ABS9WHM2_9ACTN</name>
<dbReference type="InterPro" id="IPR021904">
    <property type="entry name" value="DUF3516"/>
</dbReference>
<dbReference type="SMART" id="SM00487">
    <property type="entry name" value="DEXDc"/>
    <property type="match status" value="1"/>
</dbReference>
<evidence type="ECO:0000256" key="3">
    <source>
        <dbReference type="ARBA" id="ARBA00022806"/>
    </source>
</evidence>
<keyword evidence="3" id="KW-0347">Helicase</keyword>
<evidence type="ECO:0000259" key="6">
    <source>
        <dbReference type="PROSITE" id="PS51192"/>
    </source>
</evidence>
<dbReference type="InterPro" id="IPR014001">
    <property type="entry name" value="Helicase_ATP-bd"/>
</dbReference>
<evidence type="ECO:0000256" key="5">
    <source>
        <dbReference type="SAM" id="MobiDB-lite"/>
    </source>
</evidence>
<dbReference type="RefSeq" id="WP_242165572.1">
    <property type="nucleotide sequence ID" value="NZ_JAJMLW010000003.1"/>
</dbReference>
<evidence type="ECO:0000256" key="2">
    <source>
        <dbReference type="ARBA" id="ARBA00022801"/>
    </source>
</evidence>
<dbReference type="Pfam" id="PF00270">
    <property type="entry name" value="DEAD"/>
    <property type="match status" value="1"/>
</dbReference>
<keyword evidence="4" id="KW-0067">ATP-binding</keyword>
<reference evidence="8" key="1">
    <citation type="submission" date="2021-11" db="EMBL/GenBank/DDBJ databases">
        <title>A Novel Adlercreutzia Species, isolated from a Allomyrina dichotoma larva feces.</title>
        <authorList>
            <person name="Suh M.K."/>
        </authorList>
    </citation>
    <scope>NUCLEOTIDE SEQUENCE</scope>
    <source>
        <strain evidence="8">JBNU-10</strain>
    </source>
</reference>
<evidence type="ECO:0000256" key="4">
    <source>
        <dbReference type="ARBA" id="ARBA00022840"/>
    </source>
</evidence>
<dbReference type="InterPro" id="IPR011545">
    <property type="entry name" value="DEAD/DEAH_box_helicase_dom"/>
</dbReference>
<evidence type="ECO:0000259" key="7">
    <source>
        <dbReference type="PROSITE" id="PS51194"/>
    </source>
</evidence>
<feature type="domain" description="Helicase ATP-binding" evidence="6">
    <location>
        <begin position="80"/>
        <end position="236"/>
    </location>
</feature>